<dbReference type="InterPro" id="IPR029058">
    <property type="entry name" value="AB_hydrolase_fold"/>
</dbReference>
<dbReference type="GO" id="GO:0016787">
    <property type="term" value="F:hydrolase activity"/>
    <property type="evidence" value="ECO:0007669"/>
    <property type="project" value="UniProtKB-KW"/>
</dbReference>
<accession>A0A7J7P0D2</accession>
<dbReference type="Proteomes" id="UP000541444">
    <property type="component" value="Unassembled WGS sequence"/>
</dbReference>
<dbReference type="AlphaFoldDB" id="A0A7J7P0D2"/>
<gene>
    <name evidence="4" type="ORF">GIB67_035461</name>
</gene>
<organism evidence="4 5">
    <name type="scientific">Kingdonia uniflora</name>
    <dbReference type="NCBI Taxonomy" id="39325"/>
    <lineage>
        <taxon>Eukaryota</taxon>
        <taxon>Viridiplantae</taxon>
        <taxon>Streptophyta</taxon>
        <taxon>Embryophyta</taxon>
        <taxon>Tracheophyta</taxon>
        <taxon>Spermatophyta</taxon>
        <taxon>Magnoliopsida</taxon>
        <taxon>Ranunculales</taxon>
        <taxon>Circaeasteraceae</taxon>
        <taxon>Kingdonia</taxon>
    </lineage>
</organism>
<name>A0A7J7P0D2_9MAGN</name>
<dbReference type="InterPro" id="IPR000073">
    <property type="entry name" value="AB_hydrolase_1"/>
</dbReference>
<proteinExistence type="inferred from homology"/>
<keyword evidence="5" id="KW-1185">Reference proteome</keyword>
<evidence type="ECO:0000313" key="5">
    <source>
        <dbReference type="Proteomes" id="UP000541444"/>
    </source>
</evidence>
<sequence>MVVLKVSLKATMNARIIGNGEDTVILAHGFGGDQSIWEKILPSLTQRYRVLVFDWNFSGACKDSKAYDALKYSSLDVFANDLIDLVDELKLRDAILVGHSMSAMIGCLASIKRPDLFKKLVLVGGSPRYINCEGYEGGFEKSDVEQIFLNIETNFIAWASYFSTLVVDSNDPFSVEKFSKSLGRMRPEVALSVAKTIFCSDFRDCLDKVRVPCTIIQTTNDIVVPISVVQYMEKKIKGDVTVEIVEGDGHFPMLTNENLLLDVFDKVLKSDAY</sequence>
<evidence type="ECO:0000313" key="4">
    <source>
        <dbReference type="EMBL" id="KAF6172907.1"/>
    </source>
</evidence>
<evidence type="ECO:0000256" key="1">
    <source>
        <dbReference type="ARBA" id="ARBA00008645"/>
    </source>
</evidence>
<evidence type="ECO:0000259" key="3">
    <source>
        <dbReference type="Pfam" id="PF00561"/>
    </source>
</evidence>
<dbReference type="EMBL" id="JACGCM010000376">
    <property type="protein sequence ID" value="KAF6172907.1"/>
    <property type="molecule type" value="Genomic_DNA"/>
</dbReference>
<keyword evidence="2" id="KW-0378">Hydrolase</keyword>
<dbReference type="OrthoDB" id="408373at2759"/>
<comment type="caution">
    <text evidence="4">The sequence shown here is derived from an EMBL/GenBank/DDBJ whole genome shotgun (WGS) entry which is preliminary data.</text>
</comment>
<dbReference type="Pfam" id="PF00561">
    <property type="entry name" value="Abhydrolase_1"/>
    <property type="match status" value="1"/>
</dbReference>
<feature type="domain" description="AB hydrolase-1" evidence="3">
    <location>
        <begin position="23"/>
        <end position="256"/>
    </location>
</feature>
<dbReference type="Gene3D" id="3.40.50.1820">
    <property type="entry name" value="alpha/beta hydrolase"/>
    <property type="match status" value="1"/>
</dbReference>
<reference evidence="4 5" key="1">
    <citation type="journal article" date="2020" name="IScience">
        <title>Genome Sequencing of the Endangered Kingdonia uniflora (Circaeasteraceae, Ranunculales) Reveals Potential Mechanisms of Evolutionary Specialization.</title>
        <authorList>
            <person name="Sun Y."/>
            <person name="Deng T."/>
            <person name="Zhang A."/>
            <person name="Moore M.J."/>
            <person name="Landis J.B."/>
            <person name="Lin N."/>
            <person name="Zhang H."/>
            <person name="Zhang X."/>
            <person name="Huang J."/>
            <person name="Zhang X."/>
            <person name="Sun H."/>
            <person name="Wang H."/>
        </authorList>
    </citation>
    <scope>NUCLEOTIDE SEQUENCE [LARGE SCALE GENOMIC DNA]</scope>
    <source>
        <strain evidence="4">TB1705</strain>
        <tissue evidence="4">Leaf</tissue>
    </source>
</reference>
<dbReference type="PANTHER" id="PTHR43039">
    <property type="entry name" value="ESTERASE-RELATED"/>
    <property type="match status" value="1"/>
</dbReference>
<protein>
    <recommendedName>
        <fullName evidence="3">AB hydrolase-1 domain-containing protein</fullName>
    </recommendedName>
</protein>
<dbReference type="SUPFAM" id="SSF53474">
    <property type="entry name" value="alpha/beta-Hydrolases"/>
    <property type="match status" value="1"/>
</dbReference>
<evidence type="ECO:0000256" key="2">
    <source>
        <dbReference type="ARBA" id="ARBA00022801"/>
    </source>
</evidence>
<comment type="similarity">
    <text evidence="1">Belongs to the AB hydrolase superfamily.</text>
</comment>
<dbReference type="FunFam" id="3.40.50.1820:FF:000042">
    <property type="entry name" value="probable strigolactone esterase DAD2"/>
    <property type="match status" value="1"/>
</dbReference>